<dbReference type="AlphaFoldDB" id="A0A6J4J4Z3"/>
<organism evidence="1">
    <name type="scientific">uncultured Acidimicrobiales bacterium</name>
    <dbReference type="NCBI Taxonomy" id="310071"/>
    <lineage>
        <taxon>Bacteria</taxon>
        <taxon>Bacillati</taxon>
        <taxon>Actinomycetota</taxon>
        <taxon>Acidimicrobiia</taxon>
        <taxon>Acidimicrobiales</taxon>
        <taxon>environmental samples</taxon>
    </lineage>
</organism>
<accession>A0A6J4J4Z3</accession>
<dbReference type="EMBL" id="CADCTB010000200">
    <property type="protein sequence ID" value="CAA9270900.1"/>
    <property type="molecule type" value="Genomic_DNA"/>
</dbReference>
<evidence type="ECO:0000313" key="1">
    <source>
        <dbReference type="EMBL" id="CAA9270900.1"/>
    </source>
</evidence>
<reference evidence="1" key="1">
    <citation type="submission" date="2020-02" db="EMBL/GenBank/DDBJ databases">
        <authorList>
            <person name="Meier V. D."/>
        </authorList>
    </citation>
    <scope>NUCLEOTIDE SEQUENCE</scope>
    <source>
        <strain evidence="1">AVDCRST_MAG10</strain>
    </source>
</reference>
<gene>
    <name evidence="1" type="ORF">AVDCRST_MAG10-3267</name>
</gene>
<feature type="non-terminal residue" evidence="1">
    <location>
        <position position="37"/>
    </location>
</feature>
<name>A0A6J4J4Z3_9ACTN</name>
<protein>
    <submittedName>
        <fullName evidence="1">Uncharacterized protein</fullName>
    </submittedName>
</protein>
<proteinExistence type="predicted"/>
<sequence>WSWARRCWFPTCTTCRCGRRCVPRELPRRNLSMQCPV</sequence>
<feature type="non-terminal residue" evidence="1">
    <location>
        <position position="1"/>
    </location>
</feature>